<dbReference type="PANTHER" id="PTHR47518:SF9">
    <property type="entry name" value="SERPENTINE RECEPTOR, CLASS T"/>
    <property type="match status" value="1"/>
</dbReference>
<name>A0AAN8ESS9_TRICO</name>
<organism evidence="3 4">
    <name type="scientific">Trichostrongylus colubriformis</name>
    <name type="common">Black scour worm</name>
    <dbReference type="NCBI Taxonomy" id="6319"/>
    <lineage>
        <taxon>Eukaryota</taxon>
        <taxon>Metazoa</taxon>
        <taxon>Ecdysozoa</taxon>
        <taxon>Nematoda</taxon>
        <taxon>Chromadorea</taxon>
        <taxon>Rhabditida</taxon>
        <taxon>Rhabditina</taxon>
        <taxon>Rhabditomorpha</taxon>
        <taxon>Strongyloidea</taxon>
        <taxon>Trichostrongylidae</taxon>
        <taxon>Trichostrongylus</taxon>
    </lineage>
</organism>
<feature type="transmembrane region" description="Helical" evidence="2">
    <location>
        <begin position="72"/>
        <end position="97"/>
    </location>
</feature>
<protein>
    <submittedName>
        <fullName evidence="3">Uncharacterized protein</fullName>
    </submittedName>
</protein>
<comment type="caution">
    <text evidence="3">The sequence shown here is derived from an EMBL/GenBank/DDBJ whole genome shotgun (WGS) entry which is preliminary data.</text>
</comment>
<dbReference type="GO" id="GO:0016020">
    <property type="term" value="C:membrane"/>
    <property type="evidence" value="ECO:0007669"/>
    <property type="project" value="InterPro"/>
</dbReference>
<evidence type="ECO:0000256" key="1">
    <source>
        <dbReference type="ARBA" id="ARBA00006803"/>
    </source>
</evidence>
<keyword evidence="2" id="KW-0812">Transmembrane</keyword>
<gene>
    <name evidence="3" type="ORF">GCK32_008485</name>
</gene>
<dbReference type="PANTHER" id="PTHR47518">
    <property type="entry name" value="SERPENTINE RECEPTOR CLASS EPSILON-13-RELATED"/>
    <property type="match status" value="1"/>
</dbReference>
<comment type="similarity">
    <text evidence="1">Belongs to the nematode receptor-like protein sre family.</text>
</comment>
<reference evidence="3 4" key="1">
    <citation type="submission" date="2019-10" db="EMBL/GenBank/DDBJ databases">
        <title>Assembly and Annotation for the nematode Trichostrongylus colubriformis.</title>
        <authorList>
            <person name="Martin J."/>
        </authorList>
    </citation>
    <scope>NUCLEOTIDE SEQUENCE [LARGE SCALE GENOMIC DNA]</scope>
    <source>
        <strain evidence="3">G859</strain>
        <tissue evidence="3">Whole worm</tissue>
    </source>
</reference>
<dbReference type="Proteomes" id="UP001331761">
    <property type="component" value="Unassembled WGS sequence"/>
</dbReference>
<dbReference type="InterPro" id="IPR052854">
    <property type="entry name" value="Serpentine_rcpt_epsilon"/>
</dbReference>
<dbReference type="InterPro" id="IPR004151">
    <property type="entry name" value="7TM_GPCR_serpentine_rcpt_Sre"/>
</dbReference>
<dbReference type="EMBL" id="WIXE01024839">
    <property type="protein sequence ID" value="KAK5965227.1"/>
    <property type="molecule type" value="Genomic_DNA"/>
</dbReference>
<keyword evidence="2" id="KW-0472">Membrane</keyword>
<feature type="transmembrane region" description="Helical" evidence="2">
    <location>
        <begin position="38"/>
        <end position="60"/>
    </location>
</feature>
<dbReference type="GO" id="GO:0007606">
    <property type="term" value="P:sensory perception of chemical stimulus"/>
    <property type="evidence" value="ECO:0007669"/>
    <property type="project" value="InterPro"/>
</dbReference>
<keyword evidence="4" id="KW-1185">Reference proteome</keyword>
<evidence type="ECO:0000256" key="2">
    <source>
        <dbReference type="SAM" id="Phobius"/>
    </source>
</evidence>
<proteinExistence type="inferred from homology"/>
<dbReference type="Pfam" id="PF03125">
    <property type="entry name" value="Sre"/>
    <property type="match status" value="1"/>
</dbReference>
<dbReference type="AlphaFoldDB" id="A0AAN8ESS9"/>
<evidence type="ECO:0000313" key="3">
    <source>
        <dbReference type="EMBL" id="KAK5965227.1"/>
    </source>
</evidence>
<keyword evidence="2" id="KW-1133">Transmembrane helix</keyword>
<accession>A0AAN8ESS9</accession>
<sequence>MTVLLLIYNRWRTKKSLGTGTRLSTRYQLAENIRVLKILLPVIVCDLSMTICDILSRVMFEIADETNCSKQVFGAFYVIFKFLSFLSQLCIPLSVVLSHPVFRKIRKIGSALHIRSRNDHRIVIRSVLGTAINGGQTADNYFTSLQKRWEKD</sequence>
<evidence type="ECO:0000313" key="4">
    <source>
        <dbReference type="Proteomes" id="UP001331761"/>
    </source>
</evidence>